<accession>A0A7C9NZ11</accession>
<dbReference type="EMBL" id="JAAFGW010000034">
    <property type="protein sequence ID" value="NDP47484.1"/>
    <property type="molecule type" value="Genomic_DNA"/>
</dbReference>
<protein>
    <submittedName>
        <fullName evidence="1">Rrf2 family transcriptional regulator</fullName>
    </submittedName>
</protein>
<dbReference type="InterPro" id="IPR000944">
    <property type="entry name" value="Tscrpt_reg_Rrf2"/>
</dbReference>
<dbReference type="InterPro" id="IPR036390">
    <property type="entry name" value="WH_DNA-bd_sf"/>
</dbReference>
<dbReference type="Pfam" id="PF02082">
    <property type="entry name" value="Rrf2"/>
    <property type="match status" value="1"/>
</dbReference>
<proteinExistence type="predicted"/>
<dbReference type="PROSITE" id="PS51197">
    <property type="entry name" value="HTH_RRF2_2"/>
    <property type="match status" value="1"/>
</dbReference>
<dbReference type="PANTHER" id="PTHR33221">
    <property type="entry name" value="WINGED HELIX-TURN-HELIX TRANSCRIPTIONAL REGULATOR, RRF2 FAMILY"/>
    <property type="match status" value="1"/>
</dbReference>
<dbReference type="InterPro" id="IPR036388">
    <property type="entry name" value="WH-like_DNA-bd_sf"/>
</dbReference>
<gene>
    <name evidence="1" type="ORF">GZ085_03665</name>
</gene>
<dbReference type="AlphaFoldDB" id="A0A7C9NZ11"/>
<dbReference type="NCBIfam" id="TIGR00738">
    <property type="entry name" value="rrf2_super"/>
    <property type="match status" value="1"/>
</dbReference>
<name>A0A7C9NZ11_9PROT</name>
<dbReference type="PANTHER" id="PTHR33221:SF2">
    <property type="entry name" value="TRANSCRIPTIONAL REGULATOR"/>
    <property type="match status" value="1"/>
</dbReference>
<dbReference type="GO" id="GO:0005829">
    <property type="term" value="C:cytosol"/>
    <property type="evidence" value="ECO:0007669"/>
    <property type="project" value="TreeGrafter"/>
</dbReference>
<reference evidence="1 2" key="1">
    <citation type="submission" date="2019-09" db="EMBL/GenBank/DDBJ databases">
        <title>H2 Metabolism Revealed by Metagenomic Analysis in Subglacial Sediment of East Antarctica.</title>
        <authorList>
            <person name="Yang Z."/>
            <person name="Zhang Y."/>
            <person name="Lv Y."/>
            <person name="Yan W."/>
            <person name="Xiao X."/>
            <person name="Sun B."/>
            <person name="Ma H."/>
        </authorList>
    </citation>
    <scope>NUCLEOTIDE SEQUENCE [LARGE SCALE GENOMIC DNA]</scope>
    <source>
        <strain evidence="1">Bin2_2</strain>
    </source>
</reference>
<dbReference type="SUPFAM" id="SSF46785">
    <property type="entry name" value="Winged helix' DNA-binding domain"/>
    <property type="match status" value="1"/>
</dbReference>
<comment type="caution">
    <text evidence="1">The sequence shown here is derived from an EMBL/GenBank/DDBJ whole genome shotgun (WGS) entry which is preliminary data.</text>
</comment>
<evidence type="ECO:0000313" key="1">
    <source>
        <dbReference type="EMBL" id="NDP47484.1"/>
    </source>
</evidence>
<dbReference type="Proteomes" id="UP000483432">
    <property type="component" value="Unassembled WGS sequence"/>
</dbReference>
<organism evidence="1 2">
    <name type="scientific">Sulfuriferula multivorans</name>
    <dbReference type="NCBI Taxonomy" id="1559896"/>
    <lineage>
        <taxon>Bacteria</taxon>
        <taxon>Pseudomonadati</taxon>
        <taxon>Pseudomonadota</taxon>
        <taxon>Betaproteobacteria</taxon>
        <taxon>Nitrosomonadales</taxon>
        <taxon>Sulfuricellaceae</taxon>
        <taxon>Sulfuriferula</taxon>
    </lineage>
</organism>
<evidence type="ECO:0000313" key="2">
    <source>
        <dbReference type="Proteomes" id="UP000483432"/>
    </source>
</evidence>
<dbReference type="GO" id="GO:0003700">
    <property type="term" value="F:DNA-binding transcription factor activity"/>
    <property type="evidence" value="ECO:0007669"/>
    <property type="project" value="TreeGrafter"/>
</dbReference>
<dbReference type="Gene3D" id="1.10.10.10">
    <property type="entry name" value="Winged helix-like DNA-binding domain superfamily/Winged helix DNA-binding domain"/>
    <property type="match status" value="1"/>
</dbReference>
<sequence length="154" mass="17051">MILSRTSQYAVQALIYMATQPNATPVLNKEIASQLGVPAPYLAKILQSLAKGNLLFSFRGRLGGFCLRESGDKINLMQILLLTEGPVFTQSCLLGLKVCSDETACPLHFRWIPVKKKIMDLLQDTTLEKLAKAVESGKYRLADVPGQLFDQLRP</sequence>